<keyword evidence="4" id="KW-0347">Helicase</keyword>
<organism evidence="12 13">
    <name type="scientific">Coemansia javaensis</name>
    <dbReference type="NCBI Taxonomy" id="2761396"/>
    <lineage>
        <taxon>Eukaryota</taxon>
        <taxon>Fungi</taxon>
        <taxon>Fungi incertae sedis</taxon>
        <taxon>Zoopagomycota</taxon>
        <taxon>Kickxellomycotina</taxon>
        <taxon>Kickxellomycetes</taxon>
        <taxon>Kickxellales</taxon>
        <taxon>Kickxellaceae</taxon>
        <taxon>Coemansia</taxon>
    </lineage>
</organism>
<dbReference type="SUPFAM" id="SSF52540">
    <property type="entry name" value="P-loop containing nucleoside triphosphate hydrolases"/>
    <property type="match status" value="1"/>
</dbReference>
<keyword evidence="13" id="KW-1185">Reference proteome</keyword>
<feature type="region of interest" description="Disordered" evidence="7">
    <location>
        <begin position="1229"/>
        <end position="1268"/>
    </location>
</feature>
<dbReference type="SUPFAM" id="SSF54768">
    <property type="entry name" value="dsRNA-binding domain-like"/>
    <property type="match status" value="1"/>
</dbReference>
<feature type="region of interest" description="Disordered" evidence="7">
    <location>
        <begin position="897"/>
        <end position="917"/>
    </location>
</feature>
<dbReference type="Pfam" id="PF00271">
    <property type="entry name" value="Helicase_C"/>
    <property type="match status" value="1"/>
</dbReference>
<dbReference type="InterPro" id="IPR038248">
    <property type="entry name" value="Dicer_dimer_sf"/>
</dbReference>
<dbReference type="PROSITE" id="PS51327">
    <property type="entry name" value="DICER_DSRBF"/>
    <property type="match status" value="1"/>
</dbReference>
<dbReference type="PROSITE" id="PS00517">
    <property type="entry name" value="RNASE_3_1"/>
    <property type="match status" value="1"/>
</dbReference>
<gene>
    <name evidence="12" type="primary">dcl1</name>
    <name evidence="12" type="ORF">H4R18_000348</name>
</gene>
<dbReference type="SUPFAM" id="SSF69065">
    <property type="entry name" value="RNase III domain-like"/>
    <property type="match status" value="2"/>
</dbReference>
<dbReference type="CDD" id="cd18034">
    <property type="entry name" value="DEXHc_dicer"/>
    <property type="match status" value="1"/>
</dbReference>
<dbReference type="SMART" id="SM00490">
    <property type="entry name" value="HELICc"/>
    <property type="match status" value="1"/>
</dbReference>
<evidence type="ECO:0000256" key="1">
    <source>
        <dbReference type="ARBA" id="ARBA00022737"/>
    </source>
</evidence>
<dbReference type="InterPro" id="IPR005034">
    <property type="entry name" value="Dicer_dimerisation"/>
</dbReference>
<evidence type="ECO:0000259" key="8">
    <source>
        <dbReference type="PROSITE" id="PS50142"/>
    </source>
</evidence>
<dbReference type="CDD" id="cd00593">
    <property type="entry name" value="RIBOc"/>
    <property type="match status" value="2"/>
</dbReference>
<dbReference type="PROSITE" id="PS50142">
    <property type="entry name" value="RNASE_3_2"/>
    <property type="match status" value="2"/>
</dbReference>
<dbReference type="Pfam" id="PF00636">
    <property type="entry name" value="Ribonuclease_3"/>
    <property type="match status" value="2"/>
</dbReference>
<feature type="region of interest" description="Disordered" evidence="7">
    <location>
        <begin position="361"/>
        <end position="407"/>
    </location>
</feature>
<evidence type="ECO:0000313" key="12">
    <source>
        <dbReference type="EMBL" id="KAJ2785802.1"/>
    </source>
</evidence>
<evidence type="ECO:0000259" key="11">
    <source>
        <dbReference type="PROSITE" id="PS51327"/>
    </source>
</evidence>
<dbReference type="GO" id="GO:0005524">
    <property type="term" value="F:ATP binding"/>
    <property type="evidence" value="ECO:0007669"/>
    <property type="project" value="UniProtKB-KW"/>
</dbReference>
<evidence type="ECO:0000259" key="10">
    <source>
        <dbReference type="PROSITE" id="PS51194"/>
    </source>
</evidence>
<keyword evidence="1" id="KW-0677">Repeat</keyword>
<dbReference type="Pfam" id="PF03368">
    <property type="entry name" value="Dicer_dimer"/>
    <property type="match status" value="1"/>
</dbReference>
<dbReference type="PANTHER" id="PTHR14950">
    <property type="entry name" value="DICER-RELATED"/>
    <property type="match status" value="1"/>
</dbReference>
<feature type="domain" description="RNase III" evidence="8">
    <location>
        <begin position="1384"/>
        <end position="1563"/>
    </location>
</feature>
<dbReference type="InterPro" id="IPR001650">
    <property type="entry name" value="Helicase_C-like"/>
</dbReference>
<feature type="domain" description="Helicase C-terminal" evidence="10">
    <location>
        <begin position="485"/>
        <end position="650"/>
    </location>
</feature>
<dbReference type="GO" id="GO:0004525">
    <property type="term" value="F:ribonuclease III activity"/>
    <property type="evidence" value="ECO:0007669"/>
    <property type="project" value="InterPro"/>
</dbReference>
<dbReference type="InterPro" id="IPR014001">
    <property type="entry name" value="Helicase_ATP-bd"/>
</dbReference>
<feature type="domain" description="RNase III" evidence="8">
    <location>
        <begin position="1667"/>
        <end position="1883"/>
    </location>
</feature>
<name>A0A9W8HIQ3_9FUNG</name>
<dbReference type="GO" id="GO:0003723">
    <property type="term" value="F:RNA binding"/>
    <property type="evidence" value="ECO:0007669"/>
    <property type="project" value="UniProtKB-UniRule"/>
</dbReference>
<evidence type="ECO:0000256" key="3">
    <source>
        <dbReference type="ARBA" id="ARBA00022801"/>
    </source>
</evidence>
<dbReference type="OrthoDB" id="416741at2759"/>
<evidence type="ECO:0000256" key="4">
    <source>
        <dbReference type="ARBA" id="ARBA00022806"/>
    </source>
</evidence>
<reference evidence="12" key="1">
    <citation type="submission" date="2022-07" db="EMBL/GenBank/DDBJ databases">
        <title>Phylogenomic reconstructions and comparative analyses of Kickxellomycotina fungi.</title>
        <authorList>
            <person name="Reynolds N.K."/>
            <person name="Stajich J.E."/>
            <person name="Barry K."/>
            <person name="Grigoriev I.V."/>
            <person name="Crous P."/>
            <person name="Smith M.E."/>
        </authorList>
    </citation>
    <scope>NUCLEOTIDE SEQUENCE</scope>
    <source>
        <strain evidence="12">NBRC 105414</strain>
    </source>
</reference>
<evidence type="ECO:0000313" key="13">
    <source>
        <dbReference type="Proteomes" id="UP001140217"/>
    </source>
</evidence>
<dbReference type="SMART" id="SM00487">
    <property type="entry name" value="DEXDc"/>
    <property type="match status" value="1"/>
</dbReference>
<evidence type="ECO:0000256" key="2">
    <source>
        <dbReference type="ARBA" id="ARBA00022741"/>
    </source>
</evidence>
<dbReference type="Pfam" id="PF00270">
    <property type="entry name" value="DEAD"/>
    <property type="match status" value="1"/>
</dbReference>
<dbReference type="GO" id="GO:0031047">
    <property type="term" value="P:regulatory ncRNA-mediated gene silencing"/>
    <property type="evidence" value="ECO:0007669"/>
    <property type="project" value="UniProtKB-ARBA"/>
</dbReference>
<dbReference type="EMBL" id="JANBUL010000007">
    <property type="protein sequence ID" value="KAJ2785802.1"/>
    <property type="molecule type" value="Genomic_DNA"/>
</dbReference>
<feature type="domain" description="Dicer dsRNA-binding fold" evidence="11">
    <location>
        <begin position="795"/>
        <end position="983"/>
    </location>
</feature>
<dbReference type="GO" id="GO:0004386">
    <property type="term" value="F:helicase activity"/>
    <property type="evidence" value="ECO:0007669"/>
    <property type="project" value="UniProtKB-KW"/>
</dbReference>
<dbReference type="Proteomes" id="UP001140217">
    <property type="component" value="Unassembled WGS sequence"/>
</dbReference>
<comment type="similarity">
    <text evidence="6">Belongs to the helicase family. Dicer subfamily.</text>
</comment>
<dbReference type="InterPro" id="IPR011545">
    <property type="entry name" value="DEAD/DEAH_box_helicase_dom"/>
</dbReference>
<feature type="region of interest" description="Disordered" evidence="7">
    <location>
        <begin position="71"/>
        <end position="120"/>
    </location>
</feature>
<dbReference type="Gene3D" id="1.10.1520.10">
    <property type="entry name" value="Ribonuclease III domain"/>
    <property type="match status" value="2"/>
</dbReference>
<feature type="region of interest" description="Disordered" evidence="7">
    <location>
        <begin position="631"/>
        <end position="698"/>
    </location>
</feature>
<keyword evidence="2" id="KW-0547">Nucleotide-binding</keyword>
<keyword evidence="5" id="KW-0067">ATP-binding</keyword>
<feature type="compositionally biased region" description="Basic and acidic residues" evidence="7">
    <location>
        <begin position="673"/>
        <end position="697"/>
    </location>
</feature>
<feature type="compositionally biased region" description="Basic and acidic residues" evidence="7">
    <location>
        <begin position="2035"/>
        <end position="2046"/>
    </location>
</feature>
<evidence type="ECO:0000256" key="6">
    <source>
        <dbReference type="PROSITE-ProRule" id="PRU00657"/>
    </source>
</evidence>
<dbReference type="Gene3D" id="3.30.160.380">
    <property type="entry name" value="Dicer dimerisation domain"/>
    <property type="match status" value="1"/>
</dbReference>
<keyword evidence="6" id="KW-0694">RNA-binding</keyword>
<dbReference type="PANTHER" id="PTHR14950:SF37">
    <property type="entry name" value="ENDORIBONUCLEASE DICER"/>
    <property type="match status" value="1"/>
</dbReference>
<protein>
    <submittedName>
        <fullName evidence="12">Dicer-like protein 1</fullName>
    </submittedName>
</protein>
<sequence length="2063" mass="224060">MAAPETDAASAPAPELAPNTHTPREYQLSLFRRALATNSIVMLETGTGKTLVAVMLIQWFAQRAKELEAARGNEEAKAGNEEPKDDDDDKKPPEGDAMVLEDGEVAEDGQAAKPAEPARTRSRRKIRVFLNTTVALVHQQARVIAANTDQTVQECVGSMGIEDWGEAVWSAKWASAGVLVMTHQVLLNALRAGFVRISDIDLLVFDECHHARGNHPYTLIMREFYDHCPKADRPHIFGMTASPLNARQTAEASVEHLQASLDSDICTVDLTAGSGTAQTAPAGVCYEYKLPPEFPDTALTLALVQACSGSSIVTRGQGNVPTILALLGPFAVDQMWYYYVRQWHRSAIMRPAPSRQAIPSAFAQPSSKARPAIGAANKDDPKAAAGSDSDGDGNAAGTGLRPATVDPNTDPLMDITFLKRALEVVREHGGAHLGIGTREAIAAAAAEAEEAAVRAGGPVHPVPHIRALSTQRRPWAELRSQLTPQVNRLLGILLQWRERPEELRGIVFANRRITAVLLVYIISQITEFDFIRADVLLGSSQKAGSNIDRPIRGGSARTAGHLTLTDFADGKLNLVFATQVAEEGVDVQPCNLVIRFDMPKTATSLIQSRGRARMANSQFIVMVPEIDDEQRMSMDDSVAPVVPCGDSDDDDSPANTTDDHTAPDPPCAMEVDGEVKAEEAKAEEGAEGGDPERRLLPEHSGTYTDYLRLVGLEECLREWCRLESQANDNGGSDGVIISSRRHEDYNRALLSLRSSLRIDDSPSTDLSEIWLEKHDRSGLVYVIQSTDARITYMSAISIVNTYVQRLPQDLYCKLVPVVTFEEVMEADAEAAQPGSGAPDAALAQVETEPALAQTETEPALAQIEPEPALAQIEPEPALAQTEIGAVEAEPALAQAELEAHPDPTQPKKKRKVEPAAKKPKGRVLFRCTFTLPSNAAIRRVSGPLMPSKKLAKQVAAYRLAKKLHQLGAIDDNLMPVVEATEAVPGNNALPGKGSKRANKGVRASTESYVIATASHLLPPTAKTDLFARLGAEAGAVGGAADAADPDGEPAVYHPIPWHAYMFTLKHPQTAAPTLMALMTTKQLPEDLELPLFVDQFAKTDGPPSTDAMPMRPVYMGSRVLDEAQVRALSSFSAHIMVRVLHMALVCEPHEIGCLLAPMLEDSSDIDLAFAESCFADRTICYKEESRDYSDLVGTVLMDGLDGANMKIVQKVCDGMDIYSDVRSYHTQLVRASQPPPPPQPPRSQDGTEQKEAAAPKVGRKREEKSKMAVRSVADWSNIKRVQRLLPPKEYGRAVPLFSVKHVQLTLNYLSIASSTADGAGDDGEKGDPSSAAVAAAAASKAADAYPDGLYTSPFFCARDPVTLDDLHNLSLLPALFFRLEQVLLAEDVKTKLGLPAARESVREALTSSSANIDVCYERLETLGDSVLKYITTVMVFVAYPDAHEGILTSRRGRIICNANLFDLATNIGLPPYIISQLFVKRDARLPGPGWKRLQFIPSKWICESRFFRTPKSDPAAAGDGKAPQKPARPPAKPMSIKTEQVLSEKTVADTIESLLGACVRDGGIEGALTAARRLGVVDGAWKTWSSFYSVWRSNMDMRRRKMARLDELRNEMISAVGVSEEAESILQEMQLEQADVIFGIDSHRLLDASDPGFSGRGPASRVGGSAVLAIEAMLGYTFRDRTLLNEALTHCSSLDLSSTSYQRLEFLGDAVLDYLVTERYYNFQPPLSPHRITLVKHVASSNDLFALVLVCHGLHQFIQHSSPVIRDVIHDYELRLAHARETWAKGLASHNSADEEGSGSGGDAEVIVPEAEVEAVQEPEEQDQFGRPTKRLKIEHADDGSRSDRAGDVFKDLPPECWNIVQAPKVLGDVFESLVGAVFVDSGMDHEATKRVYERILSPFLDRFVDTGKLSLHPVIQCLLICQGWGCNVLTWEGRTSDNQLEYAEKYICELKAHGHTISVAAGESPRHAKFNAASALLDKIGAEAPNAIDGNMRTMHNLPSIASAPDGTEVSMLDNLLKPVCNCAELRQEEAEKRAAAEEERRLAEEAAAAGGAEEGEIAADG</sequence>
<evidence type="ECO:0000259" key="9">
    <source>
        <dbReference type="PROSITE" id="PS51192"/>
    </source>
</evidence>
<dbReference type="Gene3D" id="3.40.50.300">
    <property type="entry name" value="P-loop containing nucleotide triphosphate hydrolases"/>
    <property type="match status" value="3"/>
</dbReference>
<accession>A0A9W8HIQ3</accession>
<dbReference type="GO" id="GO:0006396">
    <property type="term" value="P:RNA processing"/>
    <property type="evidence" value="ECO:0007669"/>
    <property type="project" value="InterPro"/>
</dbReference>
<evidence type="ECO:0000256" key="7">
    <source>
        <dbReference type="SAM" id="MobiDB-lite"/>
    </source>
</evidence>
<proteinExistence type="inferred from homology"/>
<dbReference type="SMART" id="SM00535">
    <property type="entry name" value="RIBOc"/>
    <property type="match status" value="2"/>
</dbReference>
<comment type="caution">
    <text evidence="12">The sequence shown here is derived from an EMBL/GenBank/DDBJ whole genome shotgun (WGS) entry which is preliminary data.</text>
</comment>
<feature type="compositionally biased region" description="Low complexity" evidence="7">
    <location>
        <begin position="1"/>
        <end position="14"/>
    </location>
</feature>
<dbReference type="PROSITE" id="PS51192">
    <property type="entry name" value="HELICASE_ATP_BIND_1"/>
    <property type="match status" value="1"/>
</dbReference>
<keyword evidence="3" id="KW-0378">Hydrolase</keyword>
<feature type="domain" description="Helicase ATP-binding" evidence="9">
    <location>
        <begin position="30"/>
        <end position="261"/>
    </location>
</feature>
<feature type="region of interest" description="Disordered" evidence="7">
    <location>
        <begin position="1"/>
        <end position="21"/>
    </location>
</feature>
<evidence type="ECO:0000256" key="5">
    <source>
        <dbReference type="ARBA" id="ARBA00022840"/>
    </source>
</evidence>
<dbReference type="PROSITE" id="PS51194">
    <property type="entry name" value="HELICASE_CTER"/>
    <property type="match status" value="1"/>
</dbReference>
<feature type="compositionally biased region" description="Basic and acidic residues" evidence="7">
    <location>
        <begin position="71"/>
        <end position="82"/>
    </location>
</feature>
<dbReference type="InterPro" id="IPR027417">
    <property type="entry name" value="P-loop_NTPase"/>
</dbReference>
<feature type="region of interest" description="Disordered" evidence="7">
    <location>
        <begin position="1511"/>
        <end position="1537"/>
    </location>
</feature>
<feature type="compositionally biased region" description="Low complexity" evidence="7">
    <location>
        <begin position="383"/>
        <end position="399"/>
    </location>
</feature>
<feature type="region of interest" description="Disordered" evidence="7">
    <location>
        <begin position="2035"/>
        <end position="2063"/>
    </location>
</feature>
<feature type="compositionally biased region" description="Basic residues" evidence="7">
    <location>
        <begin position="906"/>
        <end position="917"/>
    </location>
</feature>
<dbReference type="InterPro" id="IPR036389">
    <property type="entry name" value="RNase_III_sf"/>
</dbReference>
<dbReference type="InterPro" id="IPR000999">
    <property type="entry name" value="RNase_III_dom"/>
</dbReference>